<proteinExistence type="predicted"/>
<dbReference type="Proteomes" id="UP000076842">
    <property type="component" value="Unassembled WGS sequence"/>
</dbReference>
<dbReference type="InParanoid" id="A0A165EC41"/>
<dbReference type="OrthoDB" id="3356812at2759"/>
<evidence type="ECO:0000313" key="1">
    <source>
        <dbReference type="EMBL" id="KZT54544.1"/>
    </source>
</evidence>
<keyword evidence="2" id="KW-1185">Reference proteome</keyword>
<name>A0A165EC41_9BASI</name>
<dbReference type="AlphaFoldDB" id="A0A165EC41"/>
<evidence type="ECO:0000313" key="2">
    <source>
        <dbReference type="Proteomes" id="UP000076842"/>
    </source>
</evidence>
<reference evidence="1 2" key="1">
    <citation type="journal article" date="2016" name="Mol. Biol. Evol.">
        <title>Comparative Genomics of Early-Diverging Mushroom-Forming Fungi Provides Insights into the Origins of Lignocellulose Decay Capabilities.</title>
        <authorList>
            <person name="Nagy L.G."/>
            <person name="Riley R."/>
            <person name="Tritt A."/>
            <person name="Adam C."/>
            <person name="Daum C."/>
            <person name="Floudas D."/>
            <person name="Sun H."/>
            <person name="Yadav J.S."/>
            <person name="Pangilinan J."/>
            <person name="Larsson K.H."/>
            <person name="Matsuura K."/>
            <person name="Barry K."/>
            <person name="Labutti K."/>
            <person name="Kuo R."/>
            <person name="Ohm R.A."/>
            <person name="Bhattacharya S.S."/>
            <person name="Shirouzu T."/>
            <person name="Yoshinaga Y."/>
            <person name="Martin F.M."/>
            <person name="Grigoriev I.V."/>
            <person name="Hibbett D.S."/>
        </authorList>
    </citation>
    <scope>NUCLEOTIDE SEQUENCE [LARGE SCALE GENOMIC DNA]</scope>
    <source>
        <strain evidence="1 2">HHB12733</strain>
    </source>
</reference>
<protein>
    <submittedName>
        <fullName evidence="1">Uncharacterized protein</fullName>
    </submittedName>
</protein>
<organism evidence="1 2">
    <name type="scientific">Calocera cornea HHB12733</name>
    <dbReference type="NCBI Taxonomy" id="1353952"/>
    <lineage>
        <taxon>Eukaryota</taxon>
        <taxon>Fungi</taxon>
        <taxon>Dikarya</taxon>
        <taxon>Basidiomycota</taxon>
        <taxon>Agaricomycotina</taxon>
        <taxon>Dacrymycetes</taxon>
        <taxon>Dacrymycetales</taxon>
        <taxon>Dacrymycetaceae</taxon>
        <taxon>Calocera</taxon>
    </lineage>
</organism>
<sequence length="200" mass="22481">MSAVDGSHPRPRTSVAEPITLHVDVYLEGDRDLRACVEAAGSLGIPVTQYALNEAISFRIAEQQIYRNTWICCLCQESYTVLGFQRHACAYPAAVMTATLIKFTEPQHYIVADSVTTLRYLKTGTLDGNSWARLMWKLLTQHLVTLFLTCMHEVSLPMRQILTEELLENSVVAAHQTIDTIYSLLRELEAQDDSTSEESD</sequence>
<dbReference type="EMBL" id="KV424012">
    <property type="protein sequence ID" value="KZT54544.1"/>
    <property type="molecule type" value="Genomic_DNA"/>
</dbReference>
<accession>A0A165EC41</accession>
<gene>
    <name evidence="1" type="ORF">CALCODRAFT_383072</name>
</gene>